<dbReference type="InterPro" id="IPR036390">
    <property type="entry name" value="WH_DNA-bd_sf"/>
</dbReference>
<dbReference type="Gene3D" id="1.10.10.10">
    <property type="entry name" value="Winged helix-like DNA-binding domain superfamily/Winged helix DNA-binding domain"/>
    <property type="match status" value="1"/>
</dbReference>
<dbReference type="PANTHER" id="PTHR33164:SF99">
    <property type="entry name" value="MARR FAMILY REGULATORY PROTEIN"/>
    <property type="match status" value="1"/>
</dbReference>
<gene>
    <name evidence="2" type="ORF">ACFFV7_05665</name>
</gene>
<keyword evidence="3" id="KW-1185">Reference proteome</keyword>
<dbReference type="InterPro" id="IPR039422">
    <property type="entry name" value="MarR/SlyA-like"/>
</dbReference>
<organism evidence="2 3">
    <name type="scientific">Nonomuraea spiralis</name>
    <dbReference type="NCBI Taxonomy" id="46182"/>
    <lineage>
        <taxon>Bacteria</taxon>
        <taxon>Bacillati</taxon>
        <taxon>Actinomycetota</taxon>
        <taxon>Actinomycetes</taxon>
        <taxon>Streptosporangiales</taxon>
        <taxon>Streptosporangiaceae</taxon>
        <taxon>Nonomuraea</taxon>
    </lineage>
</organism>
<dbReference type="Pfam" id="PF12802">
    <property type="entry name" value="MarR_2"/>
    <property type="match status" value="1"/>
</dbReference>
<dbReference type="EMBL" id="JBHMEI010000003">
    <property type="protein sequence ID" value="MFB9200671.1"/>
    <property type="molecule type" value="Genomic_DNA"/>
</dbReference>
<dbReference type="Proteomes" id="UP001589647">
    <property type="component" value="Unassembled WGS sequence"/>
</dbReference>
<evidence type="ECO:0000313" key="3">
    <source>
        <dbReference type="Proteomes" id="UP001589647"/>
    </source>
</evidence>
<accession>A0ABV5I875</accession>
<dbReference type="PROSITE" id="PS50995">
    <property type="entry name" value="HTH_MARR_2"/>
    <property type="match status" value="1"/>
</dbReference>
<sequence length="163" mass="18503">MEPRWLDDAEFRAWIGYRRMRLLLDAQVSRDLMRDSGLSAPDYDVLSALTSTPDHRWRLTRLADRMLWSKSRLSRHISRMEQRGLVTREGFEGDGRGAVVVLTEGGLRAIREAAPDHVESVRRNFIDLLSREQVEVLATIAETVLDHLSDNSDSSDGDGEQPG</sequence>
<dbReference type="SUPFAM" id="SSF46785">
    <property type="entry name" value="Winged helix' DNA-binding domain"/>
    <property type="match status" value="1"/>
</dbReference>
<dbReference type="InterPro" id="IPR036388">
    <property type="entry name" value="WH-like_DNA-bd_sf"/>
</dbReference>
<reference evidence="2 3" key="1">
    <citation type="submission" date="2024-09" db="EMBL/GenBank/DDBJ databases">
        <authorList>
            <person name="Sun Q."/>
            <person name="Mori K."/>
        </authorList>
    </citation>
    <scope>NUCLEOTIDE SEQUENCE [LARGE SCALE GENOMIC DNA]</scope>
    <source>
        <strain evidence="2 3">CCM 3426</strain>
    </source>
</reference>
<proteinExistence type="predicted"/>
<dbReference type="InterPro" id="IPR000835">
    <property type="entry name" value="HTH_MarR-typ"/>
</dbReference>
<feature type="domain" description="HTH marR-type" evidence="1">
    <location>
        <begin position="1"/>
        <end position="146"/>
    </location>
</feature>
<protein>
    <submittedName>
        <fullName evidence="2">MarR family winged helix-turn-helix transcriptional regulator</fullName>
    </submittedName>
</protein>
<dbReference type="PANTHER" id="PTHR33164">
    <property type="entry name" value="TRANSCRIPTIONAL REGULATOR, MARR FAMILY"/>
    <property type="match status" value="1"/>
</dbReference>
<evidence type="ECO:0000313" key="2">
    <source>
        <dbReference type="EMBL" id="MFB9200671.1"/>
    </source>
</evidence>
<dbReference type="SMART" id="SM00347">
    <property type="entry name" value="HTH_MARR"/>
    <property type="match status" value="1"/>
</dbReference>
<dbReference type="RefSeq" id="WP_189646607.1">
    <property type="nucleotide sequence ID" value="NZ_BMRC01000003.1"/>
</dbReference>
<comment type="caution">
    <text evidence="2">The sequence shown here is derived from an EMBL/GenBank/DDBJ whole genome shotgun (WGS) entry which is preliminary data.</text>
</comment>
<name>A0ABV5I875_9ACTN</name>
<evidence type="ECO:0000259" key="1">
    <source>
        <dbReference type="PROSITE" id="PS50995"/>
    </source>
</evidence>